<protein>
    <submittedName>
        <fullName evidence="2">Uncharacterized protein</fullName>
    </submittedName>
</protein>
<proteinExistence type="predicted"/>
<feature type="region of interest" description="Disordered" evidence="1">
    <location>
        <begin position="222"/>
        <end position="254"/>
    </location>
</feature>
<dbReference type="Proteomes" id="UP001056384">
    <property type="component" value="Chromosome 2"/>
</dbReference>
<sequence>MAQTTPFDITALPQELQDVIYNYAITCYDVLAITAKQPMYLIGYQSEERIKSRTNFPVFSTHLFMRSKKTRASYLAAAQSHLIKQQQHVCVFIDDCDFTPMYYHSSTALLPASPPSLPAFDKICNRIIKSGGRLNSMHHIPEIADIPAVAEFLQSNRHYEVANAQATSSELGKIFYAYKFASIAMPSPVFVPQPWTPTPAEEPMIGARYGVNAGSGKLAWVDERGRVEDATEDDEINFDGEAEEEEEEDDDDEE</sequence>
<dbReference type="AlphaFoldDB" id="A0A9Q9AP38"/>
<evidence type="ECO:0000313" key="2">
    <source>
        <dbReference type="EMBL" id="USW49506.1"/>
    </source>
</evidence>
<dbReference type="EMBL" id="CP099419">
    <property type="protein sequence ID" value="USW49506.1"/>
    <property type="molecule type" value="Genomic_DNA"/>
</dbReference>
<evidence type="ECO:0000313" key="3">
    <source>
        <dbReference type="Proteomes" id="UP001056384"/>
    </source>
</evidence>
<name>A0A9Q9AP38_9PEZI</name>
<organism evidence="2 3">
    <name type="scientific">Septoria linicola</name>
    <dbReference type="NCBI Taxonomy" id="215465"/>
    <lineage>
        <taxon>Eukaryota</taxon>
        <taxon>Fungi</taxon>
        <taxon>Dikarya</taxon>
        <taxon>Ascomycota</taxon>
        <taxon>Pezizomycotina</taxon>
        <taxon>Dothideomycetes</taxon>
        <taxon>Dothideomycetidae</taxon>
        <taxon>Mycosphaerellales</taxon>
        <taxon>Mycosphaerellaceae</taxon>
        <taxon>Septoria</taxon>
    </lineage>
</organism>
<reference evidence="2" key="1">
    <citation type="submission" date="2022-06" db="EMBL/GenBank/DDBJ databases">
        <title>Complete genome sequences of two strains of the flax pathogen Septoria linicola.</title>
        <authorList>
            <person name="Lapalu N."/>
            <person name="Simon A."/>
            <person name="Demenou B."/>
            <person name="Paumier D."/>
            <person name="Guillot M.-P."/>
            <person name="Gout L."/>
            <person name="Valade R."/>
        </authorList>
    </citation>
    <scope>NUCLEOTIDE SEQUENCE</scope>
    <source>
        <strain evidence="2">SE15195</strain>
    </source>
</reference>
<feature type="compositionally biased region" description="Acidic residues" evidence="1">
    <location>
        <begin position="230"/>
        <end position="254"/>
    </location>
</feature>
<accession>A0A9Q9AP38</accession>
<evidence type="ECO:0000256" key="1">
    <source>
        <dbReference type="SAM" id="MobiDB-lite"/>
    </source>
</evidence>
<keyword evidence="3" id="KW-1185">Reference proteome</keyword>
<gene>
    <name evidence="2" type="ORF">Slin15195_G028250</name>
</gene>